<dbReference type="GO" id="GO:0019878">
    <property type="term" value="P:lysine biosynthetic process via aminoadipic acid"/>
    <property type="evidence" value="ECO:0007669"/>
    <property type="project" value="TreeGrafter"/>
</dbReference>
<evidence type="ECO:0000256" key="1">
    <source>
        <dbReference type="ARBA" id="ARBA00010990"/>
    </source>
</evidence>
<gene>
    <name evidence="4" type="ORF">FQY79_14330</name>
</gene>
<protein>
    <submittedName>
        <fullName evidence="4">4'-phosphopantetheinyl transferase superfamily protein</fullName>
    </submittedName>
</protein>
<dbReference type="EMBL" id="VOHE01000010">
    <property type="protein sequence ID" value="TWT17079.1"/>
    <property type="molecule type" value="Genomic_DNA"/>
</dbReference>
<keyword evidence="5" id="KW-1185">Reference proteome</keyword>
<comment type="similarity">
    <text evidence="1">Belongs to the P-Pant transferase superfamily. Gsp/Sfp/HetI/AcpT family.</text>
</comment>
<organism evidence="4 5">
    <name type="scientific">Luteimonas wenzhouensis</name>
    <dbReference type="NCBI Taxonomy" id="2599615"/>
    <lineage>
        <taxon>Bacteria</taxon>
        <taxon>Pseudomonadati</taxon>
        <taxon>Pseudomonadota</taxon>
        <taxon>Gammaproteobacteria</taxon>
        <taxon>Lysobacterales</taxon>
        <taxon>Lysobacteraceae</taxon>
        <taxon>Luteimonas</taxon>
    </lineage>
</organism>
<dbReference type="InterPro" id="IPR037143">
    <property type="entry name" value="4-PPantetheinyl_Trfase_dom_sf"/>
</dbReference>
<feature type="domain" description="4'-phosphopantetheinyl transferase" evidence="3">
    <location>
        <begin position="84"/>
        <end position="159"/>
    </location>
</feature>
<reference evidence="4 5" key="1">
    <citation type="submission" date="2019-07" db="EMBL/GenBank/DDBJ databases">
        <title>Luteimonas sp. YD-1 nov., isolated from acidic soil.</title>
        <authorList>
            <person name="Zhou J."/>
        </authorList>
    </citation>
    <scope>NUCLEOTIDE SEQUENCE [LARGE SCALE GENOMIC DNA]</scope>
    <source>
        <strain evidence="4 5">YD-1</strain>
    </source>
</reference>
<name>A0A5C5TU91_9GAMM</name>
<dbReference type="Proteomes" id="UP000315949">
    <property type="component" value="Unassembled WGS sequence"/>
</dbReference>
<dbReference type="GO" id="GO:0008897">
    <property type="term" value="F:holo-[acyl-carrier-protein] synthase activity"/>
    <property type="evidence" value="ECO:0007669"/>
    <property type="project" value="InterPro"/>
</dbReference>
<dbReference type="GO" id="GO:0005829">
    <property type="term" value="C:cytosol"/>
    <property type="evidence" value="ECO:0007669"/>
    <property type="project" value="TreeGrafter"/>
</dbReference>
<accession>A0A5C5TU91</accession>
<dbReference type="AlphaFoldDB" id="A0A5C5TU91"/>
<dbReference type="InterPro" id="IPR050559">
    <property type="entry name" value="P-Pant_transferase_sf"/>
</dbReference>
<dbReference type="PANTHER" id="PTHR12215">
    <property type="entry name" value="PHOSPHOPANTETHEINE TRANSFERASE"/>
    <property type="match status" value="1"/>
</dbReference>
<dbReference type="Pfam" id="PF01648">
    <property type="entry name" value="ACPS"/>
    <property type="match status" value="1"/>
</dbReference>
<dbReference type="InterPro" id="IPR008278">
    <property type="entry name" value="4-PPantetheinyl_Trfase_dom"/>
</dbReference>
<dbReference type="OrthoDB" id="9808281at2"/>
<comment type="caution">
    <text evidence="4">The sequence shown here is derived from an EMBL/GenBank/DDBJ whole genome shotgun (WGS) entry which is preliminary data.</text>
</comment>
<evidence type="ECO:0000256" key="2">
    <source>
        <dbReference type="ARBA" id="ARBA00022679"/>
    </source>
</evidence>
<evidence type="ECO:0000313" key="5">
    <source>
        <dbReference type="Proteomes" id="UP000315949"/>
    </source>
</evidence>
<proteinExistence type="inferred from homology"/>
<dbReference type="PANTHER" id="PTHR12215:SF10">
    <property type="entry name" value="L-AMINOADIPATE-SEMIALDEHYDE DEHYDROGENASE-PHOSPHOPANTETHEINYL TRANSFERASE"/>
    <property type="match status" value="1"/>
</dbReference>
<dbReference type="SUPFAM" id="SSF56214">
    <property type="entry name" value="4'-phosphopantetheinyl transferase"/>
    <property type="match status" value="2"/>
</dbReference>
<evidence type="ECO:0000313" key="4">
    <source>
        <dbReference type="EMBL" id="TWT17079.1"/>
    </source>
</evidence>
<dbReference type="GO" id="GO:0000287">
    <property type="term" value="F:magnesium ion binding"/>
    <property type="evidence" value="ECO:0007669"/>
    <property type="project" value="InterPro"/>
</dbReference>
<dbReference type="Gene3D" id="3.90.470.20">
    <property type="entry name" value="4'-phosphopantetheinyl transferase domain"/>
    <property type="match status" value="1"/>
</dbReference>
<sequence>MPHPPDSLDLGAVRCAWGPYRRGERAEPQARRWLAAQLAVDEEALGLWRDARGRPHLGPAHAGLDANWSHSGERLLVALARGARVGADIEWLRPRPRAMTLARRFFTPREAALLAALPAAEAEDWFVRLWCAKEAVLKAHGHGIAFGLEKLEFTREPDGWRLHACDPALGAPGDWRLHAFTPTPGYLATLAWRPSPAADVAPGPTMAR</sequence>
<keyword evidence="2 4" id="KW-0808">Transferase</keyword>
<evidence type="ECO:0000259" key="3">
    <source>
        <dbReference type="Pfam" id="PF01648"/>
    </source>
</evidence>